<organism evidence="2 3">
    <name type="scientific">Gimesia chilikensis</name>
    <dbReference type="NCBI Taxonomy" id="2605989"/>
    <lineage>
        <taxon>Bacteria</taxon>
        <taxon>Pseudomonadati</taxon>
        <taxon>Planctomycetota</taxon>
        <taxon>Planctomycetia</taxon>
        <taxon>Planctomycetales</taxon>
        <taxon>Planctomycetaceae</taxon>
        <taxon>Gimesia</taxon>
    </lineage>
</organism>
<dbReference type="RefSeq" id="WP_145184710.1">
    <property type="nucleotide sequence ID" value="NZ_CP036266.1"/>
</dbReference>
<protein>
    <submittedName>
        <fullName evidence="2">Uncharacterized protein</fullName>
    </submittedName>
</protein>
<feature type="signal peptide" evidence="1">
    <location>
        <begin position="1"/>
        <end position="24"/>
    </location>
</feature>
<evidence type="ECO:0000313" key="2">
    <source>
        <dbReference type="EMBL" id="QDT21036.1"/>
    </source>
</evidence>
<dbReference type="AlphaFoldDB" id="A0A517PNT5"/>
<dbReference type="OrthoDB" id="289547at2"/>
<name>A0A517PNT5_9PLAN</name>
<reference evidence="2 3" key="1">
    <citation type="submission" date="2019-02" db="EMBL/GenBank/DDBJ databases">
        <title>Deep-cultivation of Planctomycetes and their phenomic and genomic characterization uncovers novel biology.</title>
        <authorList>
            <person name="Wiegand S."/>
            <person name="Jogler M."/>
            <person name="Boedeker C."/>
            <person name="Pinto D."/>
            <person name="Vollmers J."/>
            <person name="Rivas-Marin E."/>
            <person name="Kohn T."/>
            <person name="Peeters S.H."/>
            <person name="Heuer A."/>
            <person name="Rast P."/>
            <person name="Oberbeckmann S."/>
            <person name="Bunk B."/>
            <person name="Jeske O."/>
            <person name="Meyerdierks A."/>
            <person name="Storesund J.E."/>
            <person name="Kallscheuer N."/>
            <person name="Luecker S."/>
            <person name="Lage O.M."/>
            <person name="Pohl T."/>
            <person name="Merkel B.J."/>
            <person name="Hornburger P."/>
            <person name="Mueller R.-W."/>
            <person name="Bruemmer F."/>
            <person name="Labrenz M."/>
            <person name="Spormann A.M."/>
            <person name="Op den Camp H."/>
            <person name="Overmann J."/>
            <person name="Amann R."/>
            <person name="Jetten M.S.M."/>
            <person name="Mascher T."/>
            <person name="Medema M.H."/>
            <person name="Devos D.P."/>
            <person name="Kaster A.-K."/>
            <person name="Ovreas L."/>
            <person name="Rohde M."/>
            <person name="Galperin M.Y."/>
            <person name="Jogler C."/>
        </authorList>
    </citation>
    <scope>NUCLEOTIDE SEQUENCE [LARGE SCALE GENOMIC DNA]</scope>
    <source>
        <strain evidence="2 3">HG66A1</strain>
    </source>
</reference>
<evidence type="ECO:0000313" key="3">
    <source>
        <dbReference type="Proteomes" id="UP000320421"/>
    </source>
</evidence>
<gene>
    <name evidence="2" type="ORF">HG66A1_28290</name>
</gene>
<proteinExistence type="predicted"/>
<dbReference type="Proteomes" id="UP000320421">
    <property type="component" value="Chromosome"/>
</dbReference>
<keyword evidence="3" id="KW-1185">Reference proteome</keyword>
<accession>A0A517PNT5</accession>
<keyword evidence="1" id="KW-0732">Signal</keyword>
<evidence type="ECO:0000256" key="1">
    <source>
        <dbReference type="SAM" id="SignalP"/>
    </source>
</evidence>
<feature type="chain" id="PRO_5021953407" evidence="1">
    <location>
        <begin position="25"/>
        <end position="161"/>
    </location>
</feature>
<dbReference type="EMBL" id="CP036266">
    <property type="protein sequence ID" value="QDT21036.1"/>
    <property type="molecule type" value="Genomic_DNA"/>
</dbReference>
<sequence precursor="true">MKGLSLKVLTVTAALGLCPLLLSAQVQTPPDAQPNSGDQLQIDPVVRAGTAHLNLDDATRARYRYHDGHWWFKTAQNGWLVEQNGQWEEFSPMTYISQSSSATAQTTQNDNTGNAQTTGSGNYYYGTQYTSAGAHKPFSHHHFGGAQFGHWGTGYRGWSAH</sequence>